<evidence type="ECO:0000256" key="6">
    <source>
        <dbReference type="SAM" id="MobiDB-lite"/>
    </source>
</evidence>
<dbReference type="EMBL" id="UXSR01005234">
    <property type="protein sequence ID" value="VDD80091.1"/>
    <property type="molecule type" value="Genomic_DNA"/>
</dbReference>
<keyword evidence="1 5" id="KW-0813">Transport</keyword>
<dbReference type="PROSITE" id="PS50003">
    <property type="entry name" value="PH_DOMAIN"/>
    <property type="match status" value="1"/>
</dbReference>
<evidence type="ECO:0000256" key="1">
    <source>
        <dbReference type="ARBA" id="ARBA00022448"/>
    </source>
</evidence>
<evidence type="ECO:0000256" key="2">
    <source>
        <dbReference type="ARBA" id="ARBA00023055"/>
    </source>
</evidence>
<dbReference type="GO" id="GO:0005829">
    <property type="term" value="C:cytosol"/>
    <property type="evidence" value="ECO:0007669"/>
    <property type="project" value="TreeGrafter"/>
</dbReference>
<dbReference type="Gene3D" id="2.40.160.120">
    <property type="match status" value="1"/>
</dbReference>
<dbReference type="PANTHER" id="PTHR10972:SF200">
    <property type="entry name" value="OXYSTEROL-BINDING PROTEIN-RELATED PROTEIN 9"/>
    <property type="match status" value="1"/>
</dbReference>
<dbReference type="InterPro" id="IPR018494">
    <property type="entry name" value="Oxysterol-bd_CS"/>
</dbReference>
<dbReference type="InterPro" id="IPR001849">
    <property type="entry name" value="PH_domain"/>
</dbReference>
<evidence type="ECO:0000313" key="8">
    <source>
        <dbReference type="EMBL" id="VDD80091.1"/>
    </source>
</evidence>
<comment type="similarity">
    <text evidence="4">Belongs to the OSBP family.</text>
</comment>
<feature type="compositionally biased region" description="Polar residues" evidence="6">
    <location>
        <begin position="317"/>
        <end position="345"/>
    </location>
</feature>
<keyword evidence="3" id="KW-0446">Lipid-binding</keyword>
<dbReference type="SUPFAM" id="SSF50729">
    <property type="entry name" value="PH domain-like"/>
    <property type="match status" value="1"/>
</dbReference>
<dbReference type="GO" id="GO:0032934">
    <property type="term" value="F:sterol binding"/>
    <property type="evidence" value="ECO:0007669"/>
    <property type="project" value="TreeGrafter"/>
</dbReference>
<accession>A0A158QUD5</accession>
<dbReference type="InterPro" id="IPR037239">
    <property type="entry name" value="OSBP_sf"/>
</dbReference>
<feature type="domain" description="PH" evidence="7">
    <location>
        <begin position="1"/>
        <end position="89"/>
    </location>
</feature>
<dbReference type="Gene3D" id="1.10.287.2720">
    <property type="match status" value="1"/>
</dbReference>
<reference evidence="8 9" key="1">
    <citation type="submission" date="2018-10" db="EMBL/GenBank/DDBJ databases">
        <authorList>
            <consortium name="Pathogen Informatics"/>
        </authorList>
    </citation>
    <scope>NUCLEOTIDE SEQUENCE [LARGE SCALE GENOMIC DNA]</scope>
</reference>
<sequence>MGVLSYYTSKDKMVRGDRRGCVKLKNAQMGINDEDDSTFTITVDSKIFHFQVVEVAVDDVISKSNVNHFSARDAEERQRWLDALQEARDLHTDNYALLQHVRFFSSLLLMCERVELLPSSCKPLRDDSFSLSTSRLLDSAATVSEFDRRIIEADAYLQILIDQHQVRSLCKYESSPVVFCRRSTRLSELVIWGWTNSRPVRGTRPGDLKALADSTTVLLATTTLVKGLIRLRQWLMGKPEAMQSGASQTAFLPNTIALVAPRLLVAVVWLRSREFVTSNMRQFVASNASSASTSAMSIKLNSADNQLVGNAAPHTPTPSDSLVTARSASDITDPTAGSESLASSYNHHHHQPASHQLKLRDIPAFSYSSSEGEEEEDIFYDTREHVASVSPTVSNVSRCHSSQLSKSGSDETHDSPVASIRILTHCMYAGFFTNTPPLGAPRCLMGGLLGAVIWKKPTSHTRTHHDFTVSLEKTAEPGASVRLPSPTPKRLLPSAPLLLFAIFLFYRLSRAEYVVNGEGGGVSSLQPLCGVYPDVTDMEKNHFGSVVSVGSAVRDRVPTKYSKVFAYDSLYDDDDEKDLGSLQSEGSVITYLISQLRIGMDLTRITLPTFILEKRSTLEMYADFLAHPDLWIAIGDGETPQSRLIACLRWYLSAFHASRRTPVCKKPYNPILGEIFRCCYCLGPETDLPPLQEDQIPATYEEDQLSRYGPIPYAADDCVVFLAEQVSHHPPISAFYAEYIPKRIQVSGHIWTKSKFLGLSIGVEMVGNATIVLLDRPGEEYVVTFPSAYGRNILSVPWVELGGQCSVSCAKTGYYATVNFRTKPFYGGKKDQIRAEAFAPDSKKPFLVVEGEWNGQMIGRWTEDGSEELFVDTKVLPIMKKQVRPRPKQLLNESRRMWESVTQNLKQGNIDAATDAKSLLEQRQRREAAARLEAHQKWHPFYFTEVGGSAEPGVAPGKSVTYAYKWPLAARSCPPPASASVGGENTSSAFSSHEAADM</sequence>
<dbReference type="Gene3D" id="3.30.70.3490">
    <property type="match status" value="1"/>
</dbReference>
<feature type="region of interest" description="Disordered" evidence="6">
    <location>
        <begin position="307"/>
        <end position="356"/>
    </location>
</feature>
<evidence type="ECO:0000256" key="5">
    <source>
        <dbReference type="RuleBase" id="RU003845"/>
    </source>
</evidence>
<dbReference type="SUPFAM" id="SSF144000">
    <property type="entry name" value="Oxysterol-binding protein-like"/>
    <property type="match status" value="1"/>
</dbReference>
<evidence type="ECO:0000259" key="7">
    <source>
        <dbReference type="PROSITE" id="PS50003"/>
    </source>
</evidence>
<dbReference type="InterPro" id="IPR011993">
    <property type="entry name" value="PH-like_dom_sf"/>
</dbReference>
<dbReference type="Pfam" id="PF01237">
    <property type="entry name" value="Oxysterol_BP"/>
    <property type="match status" value="1"/>
</dbReference>
<dbReference type="GO" id="GO:0005794">
    <property type="term" value="C:Golgi apparatus"/>
    <property type="evidence" value="ECO:0007669"/>
    <property type="project" value="TreeGrafter"/>
</dbReference>
<name>A0A158QUD5_MESCO</name>
<evidence type="ECO:0000256" key="3">
    <source>
        <dbReference type="ARBA" id="ARBA00023121"/>
    </source>
</evidence>
<organism evidence="8 9">
    <name type="scientific">Mesocestoides corti</name>
    <name type="common">Flatworm</name>
    <dbReference type="NCBI Taxonomy" id="53468"/>
    <lineage>
        <taxon>Eukaryota</taxon>
        <taxon>Metazoa</taxon>
        <taxon>Spiralia</taxon>
        <taxon>Lophotrochozoa</taxon>
        <taxon>Platyhelminthes</taxon>
        <taxon>Cestoda</taxon>
        <taxon>Eucestoda</taxon>
        <taxon>Cyclophyllidea</taxon>
        <taxon>Mesocestoididae</taxon>
        <taxon>Mesocestoides</taxon>
    </lineage>
</organism>
<dbReference type="InterPro" id="IPR000648">
    <property type="entry name" value="Oxysterol-bd"/>
</dbReference>
<feature type="region of interest" description="Disordered" evidence="6">
    <location>
        <begin position="974"/>
        <end position="998"/>
    </location>
</feature>
<dbReference type="PROSITE" id="PS01013">
    <property type="entry name" value="OSBP"/>
    <property type="match status" value="1"/>
</dbReference>
<evidence type="ECO:0000256" key="4">
    <source>
        <dbReference type="RuleBase" id="RU003844"/>
    </source>
</evidence>
<dbReference type="OrthoDB" id="14833at2759"/>
<evidence type="ECO:0000313" key="9">
    <source>
        <dbReference type="Proteomes" id="UP000267029"/>
    </source>
</evidence>
<dbReference type="Proteomes" id="UP000267029">
    <property type="component" value="Unassembled WGS sequence"/>
</dbReference>
<dbReference type="Gene3D" id="2.30.29.30">
    <property type="entry name" value="Pleckstrin-homology domain (PH domain)/Phosphotyrosine-binding domain (PTB)"/>
    <property type="match status" value="1"/>
</dbReference>
<keyword evidence="9" id="KW-1185">Reference proteome</keyword>
<dbReference type="FunFam" id="2.40.160.120:FF:000014">
    <property type="entry name" value="Oxysterol-binding protein"/>
    <property type="match status" value="1"/>
</dbReference>
<dbReference type="STRING" id="53468.A0A158QUD5"/>
<dbReference type="AlphaFoldDB" id="A0A158QUD5"/>
<dbReference type="GO" id="GO:0006869">
    <property type="term" value="P:lipid transport"/>
    <property type="evidence" value="ECO:0007669"/>
    <property type="project" value="UniProtKB-KW"/>
</dbReference>
<dbReference type="FunFam" id="1.10.287.2720:FF:000001">
    <property type="entry name" value="Oxysterol-binding OBPalpha"/>
    <property type="match status" value="1"/>
</dbReference>
<keyword evidence="2 5" id="KW-0445">Lipid transport</keyword>
<gene>
    <name evidence="8" type="ORF">MCOS_LOCUS6094</name>
</gene>
<dbReference type="PANTHER" id="PTHR10972">
    <property type="entry name" value="OXYSTEROL-BINDING PROTEIN-RELATED"/>
    <property type="match status" value="1"/>
</dbReference>
<proteinExistence type="inferred from homology"/>
<protein>
    <recommendedName>
        <fullName evidence="5">Oxysterol-binding protein</fullName>
    </recommendedName>
</protein>
<dbReference type="GO" id="GO:0016020">
    <property type="term" value="C:membrane"/>
    <property type="evidence" value="ECO:0007669"/>
    <property type="project" value="TreeGrafter"/>
</dbReference>